<dbReference type="AlphaFoldDB" id="A0A5J4US55"/>
<dbReference type="Proteomes" id="UP000324800">
    <property type="component" value="Unassembled WGS sequence"/>
</dbReference>
<reference evidence="1 2" key="1">
    <citation type="submission" date="2019-03" db="EMBL/GenBank/DDBJ databases">
        <title>Single cell metagenomics reveals metabolic interactions within the superorganism composed of flagellate Streblomastix strix and complex community of Bacteroidetes bacteria on its surface.</title>
        <authorList>
            <person name="Treitli S.C."/>
            <person name="Kolisko M."/>
            <person name="Husnik F."/>
            <person name="Keeling P."/>
            <person name="Hampl V."/>
        </authorList>
    </citation>
    <scope>NUCLEOTIDE SEQUENCE [LARGE SCALE GENOMIC DNA]</scope>
    <source>
        <strain evidence="1">ST1C</strain>
    </source>
</reference>
<gene>
    <name evidence="1" type="ORF">EZS28_031682</name>
</gene>
<proteinExistence type="predicted"/>
<protein>
    <submittedName>
        <fullName evidence="1">Uncharacterized protein</fullName>
    </submittedName>
</protein>
<evidence type="ECO:0000313" key="1">
    <source>
        <dbReference type="EMBL" id="KAA6372791.1"/>
    </source>
</evidence>
<comment type="caution">
    <text evidence="1">The sequence shown here is derived from an EMBL/GenBank/DDBJ whole genome shotgun (WGS) entry which is preliminary data.</text>
</comment>
<sequence>MLGNNSRTLKFNYISSIIASKRSITTLEAMLALRNAERFLDDVVAASIAETCKYEKIIGLQLVGTVRWNENMSNPRTVQDQKNCFILLCRKVVQKLNFLFLFTQFRCPGTIDFYFNPVARTSTSSVKRLVISKSGNISPHKVIQGIALSIINIIYGCELGQSQLPD</sequence>
<organism evidence="1 2">
    <name type="scientific">Streblomastix strix</name>
    <dbReference type="NCBI Taxonomy" id="222440"/>
    <lineage>
        <taxon>Eukaryota</taxon>
        <taxon>Metamonada</taxon>
        <taxon>Preaxostyla</taxon>
        <taxon>Oxymonadida</taxon>
        <taxon>Streblomastigidae</taxon>
        <taxon>Streblomastix</taxon>
    </lineage>
</organism>
<name>A0A5J4US55_9EUKA</name>
<evidence type="ECO:0000313" key="2">
    <source>
        <dbReference type="Proteomes" id="UP000324800"/>
    </source>
</evidence>
<accession>A0A5J4US55</accession>
<dbReference type="EMBL" id="SNRW01013290">
    <property type="protein sequence ID" value="KAA6372791.1"/>
    <property type="molecule type" value="Genomic_DNA"/>
</dbReference>